<dbReference type="PANTHER" id="PTHR33446">
    <property type="entry name" value="PROTEIN TONB-RELATED"/>
    <property type="match status" value="1"/>
</dbReference>
<gene>
    <name evidence="11" type="ORF">I6I53_05605</name>
</gene>
<dbReference type="GO" id="GO:0098797">
    <property type="term" value="C:plasma membrane protein complex"/>
    <property type="evidence" value="ECO:0007669"/>
    <property type="project" value="TreeGrafter"/>
</dbReference>
<evidence type="ECO:0000256" key="4">
    <source>
        <dbReference type="ARBA" id="ARBA00022475"/>
    </source>
</evidence>
<keyword evidence="9" id="KW-0472">Membrane</keyword>
<keyword evidence="3" id="KW-0813">Transport</keyword>
<proteinExistence type="inferred from homology"/>
<evidence type="ECO:0000256" key="8">
    <source>
        <dbReference type="ARBA" id="ARBA00022989"/>
    </source>
</evidence>
<keyword evidence="5" id="KW-0997">Cell inner membrane</keyword>
<dbReference type="GO" id="GO:0055085">
    <property type="term" value="P:transmembrane transport"/>
    <property type="evidence" value="ECO:0007669"/>
    <property type="project" value="InterPro"/>
</dbReference>
<dbReference type="AlphaFoldDB" id="A0A7T9UKB6"/>
<evidence type="ECO:0000259" key="10">
    <source>
        <dbReference type="PROSITE" id="PS52015"/>
    </source>
</evidence>
<evidence type="ECO:0000256" key="5">
    <source>
        <dbReference type="ARBA" id="ARBA00022519"/>
    </source>
</evidence>
<dbReference type="GO" id="GO:0015031">
    <property type="term" value="P:protein transport"/>
    <property type="evidence" value="ECO:0007669"/>
    <property type="project" value="UniProtKB-KW"/>
</dbReference>
<evidence type="ECO:0000256" key="3">
    <source>
        <dbReference type="ARBA" id="ARBA00022448"/>
    </source>
</evidence>
<evidence type="ECO:0000256" key="9">
    <source>
        <dbReference type="ARBA" id="ARBA00023136"/>
    </source>
</evidence>
<comment type="subcellular location">
    <subcellularLocation>
        <location evidence="1">Cell inner membrane</location>
        <topology evidence="1">Single-pass membrane protein</topology>
        <orientation evidence="1">Periplasmic side</orientation>
    </subcellularLocation>
</comment>
<dbReference type="RefSeq" id="WP_004995510.1">
    <property type="nucleotide sequence ID" value="NZ_BKGH01000047.1"/>
</dbReference>
<keyword evidence="7" id="KW-0653">Protein transport</keyword>
<dbReference type="InterPro" id="IPR037682">
    <property type="entry name" value="TonB_C"/>
</dbReference>
<evidence type="ECO:0000256" key="6">
    <source>
        <dbReference type="ARBA" id="ARBA00022692"/>
    </source>
</evidence>
<dbReference type="SUPFAM" id="SSF74653">
    <property type="entry name" value="TolA/TonB C-terminal domain"/>
    <property type="match status" value="1"/>
</dbReference>
<dbReference type="GO" id="GO:0031992">
    <property type="term" value="F:energy transducer activity"/>
    <property type="evidence" value="ECO:0007669"/>
    <property type="project" value="TreeGrafter"/>
</dbReference>
<evidence type="ECO:0000256" key="1">
    <source>
        <dbReference type="ARBA" id="ARBA00004383"/>
    </source>
</evidence>
<dbReference type="InterPro" id="IPR006260">
    <property type="entry name" value="TonB/TolA_C"/>
</dbReference>
<evidence type="ECO:0000256" key="7">
    <source>
        <dbReference type="ARBA" id="ARBA00022927"/>
    </source>
</evidence>
<keyword evidence="8" id="KW-1133">Transmembrane helix</keyword>
<dbReference type="PROSITE" id="PS52015">
    <property type="entry name" value="TONB_CTD"/>
    <property type="match status" value="1"/>
</dbReference>
<protein>
    <submittedName>
        <fullName evidence="11">Energy transducer TonB</fullName>
    </submittedName>
</protein>
<keyword evidence="6" id="KW-0812">Transmembrane</keyword>
<evidence type="ECO:0000256" key="2">
    <source>
        <dbReference type="ARBA" id="ARBA00006555"/>
    </source>
</evidence>
<dbReference type="EMBL" id="CP068176">
    <property type="protein sequence ID" value="QQT87238.1"/>
    <property type="molecule type" value="Genomic_DNA"/>
</dbReference>
<evidence type="ECO:0000313" key="11">
    <source>
        <dbReference type="EMBL" id="QQT87238.1"/>
    </source>
</evidence>
<dbReference type="NCBIfam" id="TIGR01352">
    <property type="entry name" value="tonB_Cterm"/>
    <property type="match status" value="1"/>
</dbReference>
<accession>A0A7T9UKB6</accession>
<dbReference type="GeneID" id="66211330"/>
<dbReference type="InterPro" id="IPR051045">
    <property type="entry name" value="TonB-dependent_transducer"/>
</dbReference>
<dbReference type="Gene3D" id="3.30.1150.10">
    <property type="match status" value="1"/>
</dbReference>
<sequence>MTEIRYSLSKKALILGQLAPAVQGSHSNSAVDFFAQHTWTQAPKPDFTWQKKLMVVTTIVLAAHYGIWYLGQQFTTPTLPEKKAEPVLMELIQPKQQPPKIIQPKIPPVTQQPKVPPVVEKVQPVTQPAQPAAKVESKPVAQAQSTKAISHEVPAPVEAAPKAQAEPVAKPAPVVKDLPVTEAKGYAGYLSNPSPEYPEQALDRGWEGSVMLRVKVSASGSPLAVNLQSSSGKKILDDAAIATVKRWKFSPALKGSTPVEGWVDVPIHFKLPN</sequence>
<organism evidence="11 12">
    <name type="scientific">Acinetobacter ursingii</name>
    <dbReference type="NCBI Taxonomy" id="108980"/>
    <lineage>
        <taxon>Bacteria</taxon>
        <taxon>Pseudomonadati</taxon>
        <taxon>Pseudomonadota</taxon>
        <taxon>Gammaproteobacteria</taxon>
        <taxon>Moraxellales</taxon>
        <taxon>Moraxellaceae</taxon>
        <taxon>Acinetobacter</taxon>
    </lineage>
</organism>
<dbReference type="Pfam" id="PF03544">
    <property type="entry name" value="TonB_C"/>
    <property type="match status" value="1"/>
</dbReference>
<feature type="domain" description="TonB C-terminal" evidence="10">
    <location>
        <begin position="182"/>
        <end position="273"/>
    </location>
</feature>
<name>A0A7T9UKB6_9GAMM</name>
<reference evidence="11 12" key="1">
    <citation type="submission" date="2021-01" db="EMBL/GenBank/DDBJ databases">
        <title>FDA dAtabase for Regulatory Grade micrObial Sequences (FDA-ARGOS): Supporting development and validation of Infectious Disease Dx tests.</title>
        <authorList>
            <person name="Sproer C."/>
            <person name="Gronow S."/>
            <person name="Severitt S."/>
            <person name="Schroder I."/>
            <person name="Tallon L."/>
            <person name="Sadzewicz L."/>
            <person name="Zhao X."/>
            <person name="Boylan J."/>
            <person name="Ott S."/>
            <person name="Bowen H."/>
            <person name="Vavikolanu K."/>
            <person name="Mehta A."/>
            <person name="Aluvathingal J."/>
            <person name="Nadendla S."/>
            <person name="Lowell S."/>
            <person name="Myers T."/>
            <person name="Yan Y."/>
            <person name="Sichtig H."/>
        </authorList>
    </citation>
    <scope>NUCLEOTIDE SEQUENCE [LARGE SCALE GENOMIC DNA]</scope>
    <source>
        <strain evidence="11 12">FDAARGOS_1096</strain>
    </source>
</reference>
<keyword evidence="4" id="KW-1003">Cell membrane</keyword>
<evidence type="ECO:0000313" key="12">
    <source>
        <dbReference type="Proteomes" id="UP000595320"/>
    </source>
</evidence>
<dbReference type="PANTHER" id="PTHR33446:SF2">
    <property type="entry name" value="PROTEIN TONB"/>
    <property type="match status" value="1"/>
</dbReference>
<dbReference type="Proteomes" id="UP000595320">
    <property type="component" value="Chromosome"/>
</dbReference>
<comment type="similarity">
    <text evidence="2">Belongs to the TonB family.</text>
</comment>